<name>A0AAE1EFZ4_PETCI</name>
<protein>
    <submittedName>
        <fullName evidence="2">Uncharacterized protein</fullName>
    </submittedName>
</protein>
<accession>A0AAE1EFZ4</accession>
<dbReference type="Proteomes" id="UP001286313">
    <property type="component" value="Unassembled WGS sequence"/>
</dbReference>
<evidence type="ECO:0000313" key="3">
    <source>
        <dbReference type="Proteomes" id="UP001286313"/>
    </source>
</evidence>
<keyword evidence="3" id="KW-1185">Reference proteome</keyword>
<feature type="transmembrane region" description="Helical" evidence="1">
    <location>
        <begin position="60"/>
        <end position="83"/>
    </location>
</feature>
<comment type="caution">
    <text evidence="2">The sequence shown here is derived from an EMBL/GenBank/DDBJ whole genome shotgun (WGS) entry which is preliminary data.</text>
</comment>
<evidence type="ECO:0000313" key="2">
    <source>
        <dbReference type="EMBL" id="KAK3849495.1"/>
    </source>
</evidence>
<organism evidence="2 3">
    <name type="scientific">Petrolisthes cinctipes</name>
    <name type="common">Flat porcelain crab</name>
    <dbReference type="NCBI Taxonomy" id="88211"/>
    <lineage>
        <taxon>Eukaryota</taxon>
        <taxon>Metazoa</taxon>
        <taxon>Ecdysozoa</taxon>
        <taxon>Arthropoda</taxon>
        <taxon>Crustacea</taxon>
        <taxon>Multicrustacea</taxon>
        <taxon>Malacostraca</taxon>
        <taxon>Eumalacostraca</taxon>
        <taxon>Eucarida</taxon>
        <taxon>Decapoda</taxon>
        <taxon>Pleocyemata</taxon>
        <taxon>Anomura</taxon>
        <taxon>Galatheoidea</taxon>
        <taxon>Porcellanidae</taxon>
        <taxon>Petrolisthes</taxon>
    </lineage>
</organism>
<dbReference type="AlphaFoldDB" id="A0AAE1EFZ4"/>
<reference evidence="2" key="1">
    <citation type="submission" date="2023-10" db="EMBL/GenBank/DDBJ databases">
        <title>Genome assemblies of two species of porcelain crab, Petrolisthes cinctipes and Petrolisthes manimaculis (Anomura: Porcellanidae).</title>
        <authorList>
            <person name="Angst P."/>
        </authorList>
    </citation>
    <scope>NUCLEOTIDE SEQUENCE</scope>
    <source>
        <strain evidence="2">PB745_01</strain>
        <tissue evidence="2">Gill</tissue>
    </source>
</reference>
<keyword evidence="1" id="KW-1133">Transmembrane helix</keyword>
<dbReference type="EMBL" id="JAWQEG010008883">
    <property type="protein sequence ID" value="KAK3849495.1"/>
    <property type="molecule type" value="Genomic_DNA"/>
</dbReference>
<sequence>MSSGTTMKVMNIMYPIVVPPPPCRIHVYRLQCRHNKGDEGGGQHRSQCLKNPTQQLGTHWVEACSLTLGIMLVVLVYHVSLLLCRNKQRDGLEDGGGIAGRVGHTSPSLPECGGGGHFNLPSCITECCPGPGGGGVGG</sequence>
<evidence type="ECO:0000256" key="1">
    <source>
        <dbReference type="SAM" id="Phobius"/>
    </source>
</evidence>
<gene>
    <name evidence="2" type="ORF">Pcinc_043757</name>
</gene>
<keyword evidence="1" id="KW-0812">Transmembrane</keyword>
<proteinExistence type="predicted"/>
<keyword evidence="1" id="KW-0472">Membrane</keyword>